<dbReference type="SMART" id="SM00028">
    <property type="entry name" value="TPR"/>
    <property type="match status" value="7"/>
</dbReference>
<evidence type="ECO:0000313" key="5">
    <source>
        <dbReference type="EMBL" id="HGS88600.1"/>
    </source>
</evidence>
<dbReference type="Pfam" id="PF13432">
    <property type="entry name" value="TPR_16"/>
    <property type="match status" value="2"/>
</dbReference>
<keyword evidence="2 3" id="KW-0802">TPR repeat</keyword>
<dbReference type="Pfam" id="PF13414">
    <property type="entry name" value="TPR_11"/>
    <property type="match status" value="1"/>
</dbReference>
<dbReference type="Gene3D" id="1.25.40.10">
    <property type="entry name" value="Tetratricopeptide repeat domain"/>
    <property type="match status" value="2"/>
</dbReference>
<feature type="repeat" description="TPR" evidence="3">
    <location>
        <begin position="235"/>
        <end position="268"/>
    </location>
</feature>
<keyword evidence="1" id="KW-0677">Repeat</keyword>
<dbReference type="PROSITE" id="PS50293">
    <property type="entry name" value="TPR_REGION"/>
    <property type="match status" value="1"/>
</dbReference>
<dbReference type="AlphaFoldDB" id="A0A7C4L1J6"/>
<accession>A0A7C4L1J6</accession>
<feature type="repeat" description="TPR" evidence="3">
    <location>
        <begin position="269"/>
        <end position="302"/>
    </location>
</feature>
<dbReference type="Pfam" id="PF13181">
    <property type="entry name" value="TPR_8"/>
    <property type="match status" value="1"/>
</dbReference>
<protein>
    <submittedName>
        <fullName evidence="5">Tetratricopeptide repeat protein</fullName>
    </submittedName>
</protein>
<dbReference type="InterPro" id="IPR019734">
    <property type="entry name" value="TPR_rpt"/>
</dbReference>
<dbReference type="SUPFAM" id="SSF48452">
    <property type="entry name" value="TPR-like"/>
    <property type="match status" value="1"/>
</dbReference>
<name>A0A7C4L1J6_9CHLR</name>
<feature type="repeat" description="TPR" evidence="3">
    <location>
        <begin position="57"/>
        <end position="90"/>
    </location>
</feature>
<evidence type="ECO:0000256" key="4">
    <source>
        <dbReference type="SAM" id="Phobius"/>
    </source>
</evidence>
<organism evidence="5">
    <name type="scientific">Bellilinea caldifistulae</name>
    <dbReference type="NCBI Taxonomy" id="360411"/>
    <lineage>
        <taxon>Bacteria</taxon>
        <taxon>Bacillati</taxon>
        <taxon>Chloroflexota</taxon>
        <taxon>Anaerolineae</taxon>
        <taxon>Anaerolineales</taxon>
        <taxon>Anaerolineaceae</taxon>
        <taxon>Bellilinea</taxon>
    </lineage>
</organism>
<gene>
    <name evidence="5" type="ORF">ENT17_13440</name>
</gene>
<dbReference type="EMBL" id="DSXR01000129">
    <property type="protein sequence ID" value="HGS88600.1"/>
    <property type="molecule type" value="Genomic_DNA"/>
</dbReference>
<dbReference type="InterPro" id="IPR050498">
    <property type="entry name" value="Ycf3"/>
</dbReference>
<keyword evidence="4" id="KW-1133">Transmembrane helix</keyword>
<comment type="caution">
    <text evidence="5">The sequence shown here is derived from an EMBL/GenBank/DDBJ whole genome shotgun (WGS) entry which is preliminary data.</text>
</comment>
<dbReference type="PANTHER" id="PTHR44858">
    <property type="entry name" value="TETRATRICOPEPTIDE REPEAT PROTEIN 6"/>
    <property type="match status" value="1"/>
</dbReference>
<proteinExistence type="predicted"/>
<reference evidence="5" key="1">
    <citation type="journal article" date="2020" name="mSystems">
        <title>Genome- and Community-Level Interaction Insights into Carbon Utilization and Element Cycling Functions of Hydrothermarchaeota in Hydrothermal Sediment.</title>
        <authorList>
            <person name="Zhou Z."/>
            <person name="Liu Y."/>
            <person name="Xu W."/>
            <person name="Pan J."/>
            <person name="Luo Z.H."/>
            <person name="Li M."/>
        </authorList>
    </citation>
    <scope>NUCLEOTIDE SEQUENCE [LARGE SCALE GENOMIC DNA]</scope>
    <source>
        <strain evidence="5">SpSt-556</strain>
    </source>
</reference>
<feature type="repeat" description="TPR" evidence="3">
    <location>
        <begin position="91"/>
        <end position="124"/>
    </location>
</feature>
<evidence type="ECO:0000256" key="3">
    <source>
        <dbReference type="PROSITE-ProRule" id="PRU00339"/>
    </source>
</evidence>
<evidence type="ECO:0000256" key="2">
    <source>
        <dbReference type="ARBA" id="ARBA00022803"/>
    </source>
</evidence>
<feature type="repeat" description="TPR" evidence="3">
    <location>
        <begin position="125"/>
        <end position="158"/>
    </location>
</feature>
<dbReference type="PROSITE" id="PS50005">
    <property type="entry name" value="TPR"/>
    <property type="match status" value="5"/>
</dbReference>
<dbReference type="InterPro" id="IPR011990">
    <property type="entry name" value="TPR-like_helical_dom_sf"/>
</dbReference>
<evidence type="ECO:0000256" key="1">
    <source>
        <dbReference type="ARBA" id="ARBA00022737"/>
    </source>
</evidence>
<keyword evidence="4" id="KW-0472">Membrane</keyword>
<dbReference type="PANTHER" id="PTHR44858:SF1">
    <property type="entry name" value="UDP-N-ACETYLGLUCOSAMINE--PEPTIDE N-ACETYLGLUCOSAMINYLTRANSFERASE SPINDLY-RELATED"/>
    <property type="match status" value="1"/>
</dbReference>
<feature type="transmembrane region" description="Helical" evidence="4">
    <location>
        <begin position="20"/>
        <end position="40"/>
    </location>
</feature>
<keyword evidence="4" id="KW-0812">Transmembrane</keyword>
<sequence length="416" mass="45690">MYLRGSRLRMNRRRRTSNPLTIIILLLLIGGGIYINQVVVPQTPPLFVPTPTPTRSPESYLAEAEQFMREGKFKQAIQVYQTALLVNPDNPAIYLAIARLQVYTNQYKAAVDNAGNALVINPNNAAALALRGYAQGLSGNYLDAESSLNQAIELDPNNAVPYAYLAEVLALKSQSSAGDPDALNRAIELSRKAQSMAPNALETHRARGLVLEFTTNYEEAVAEFEAAIAQNPYIADLYIYLGRNYRALGDYPKAIRAFTSASTLNPTDPLPLTYLSRTYFIQGEFASAIQYAEKAIENNPTDPYLYGNLGVMHYRRGDYPRAIQALRLAVQGGTTEDGKVVEGLPLSYWPVSEYYYIYGLALARQAQCGEALLIARAVMETVAIEQISVANAQEIINICQQVAEGGLPTPSPTPKP</sequence>